<keyword evidence="1" id="KW-0812">Transmembrane</keyword>
<dbReference type="RefSeq" id="WP_107895583.1">
    <property type="nucleotide sequence ID" value="NZ_PYWM01000011.1"/>
</dbReference>
<reference evidence="2 3" key="1">
    <citation type="submission" date="2019-04" db="EMBL/GenBank/DDBJ databases">
        <title>Lysinibacillus genome sequencing.</title>
        <authorList>
            <person name="Dunlap C."/>
        </authorList>
    </citation>
    <scope>NUCLEOTIDE SEQUENCE [LARGE SCALE GENOMIC DNA]</scope>
    <source>
        <strain evidence="2 3">CCTCC AB 2010389</strain>
    </source>
</reference>
<dbReference type="AlphaFoldDB" id="A0A4U2ZEC9"/>
<evidence type="ECO:0000256" key="1">
    <source>
        <dbReference type="SAM" id="Phobius"/>
    </source>
</evidence>
<dbReference type="Proteomes" id="UP000308744">
    <property type="component" value="Unassembled WGS sequence"/>
</dbReference>
<keyword evidence="1" id="KW-1133">Transmembrane helix</keyword>
<protein>
    <submittedName>
        <fullName evidence="2">Uncharacterized protein</fullName>
    </submittedName>
</protein>
<gene>
    <name evidence="2" type="ORF">FC756_00340</name>
</gene>
<keyword evidence="3" id="KW-1185">Reference proteome</keyword>
<dbReference type="Pfam" id="PF26135">
    <property type="entry name" value="YuzI"/>
    <property type="match status" value="1"/>
</dbReference>
<evidence type="ECO:0000313" key="3">
    <source>
        <dbReference type="Proteomes" id="UP000308744"/>
    </source>
</evidence>
<dbReference type="EMBL" id="SZPU01000001">
    <property type="protein sequence ID" value="TKI72778.1"/>
    <property type="molecule type" value="Genomic_DNA"/>
</dbReference>
<organism evidence="2 3">
    <name type="scientific">Lysinibacillus mangiferihumi</name>
    <dbReference type="NCBI Taxonomy" id="1130819"/>
    <lineage>
        <taxon>Bacteria</taxon>
        <taxon>Bacillati</taxon>
        <taxon>Bacillota</taxon>
        <taxon>Bacilli</taxon>
        <taxon>Bacillales</taxon>
        <taxon>Bacillaceae</taxon>
        <taxon>Lysinibacillus</taxon>
    </lineage>
</organism>
<feature type="transmembrane region" description="Helical" evidence="1">
    <location>
        <begin position="47"/>
        <end position="66"/>
    </location>
</feature>
<dbReference type="InterPro" id="IPR058887">
    <property type="entry name" value="YuzI-like"/>
</dbReference>
<name>A0A4U2ZEC9_9BACI</name>
<comment type="caution">
    <text evidence="2">The sequence shown here is derived from an EMBL/GenBank/DDBJ whole genome shotgun (WGS) entry which is preliminary data.</text>
</comment>
<keyword evidence="1" id="KW-0472">Membrane</keyword>
<accession>A0A4U2ZEC9</accession>
<evidence type="ECO:0000313" key="2">
    <source>
        <dbReference type="EMBL" id="TKI72778.1"/>
    </source>
</evidence>
<sequence>MFRLFIFLMSYGLMILSIGNLILYLNYRTLGYSWSVVLKFIMHTTEFYMAIGACIVLCSVVLDFGFDKTANLKDKA</sequence>
<proteinExistence type="predicted"/>
<feature type="transmembrane region" description="Helical" evidence="1">
    <location>
        <begin position="5"/>
        <end position="27"/>
    </location>
</feature>